<keyword evidence="2" id="KW-1185">Reference proteome</keyword>
<reference evidence="2" key="1">
    <citation type="journal article" date="2014" name="Proc. Natl. Acad. Sci. U.S.A.">
        <title>Extensive sampling of basidiomycete genomes demonstrates inadequacy of the white-rot/brown-rot paradigm for wood decay fungi.</title>
        <authorList>
            <person name="Riley R."/>
            <person name="Salamov A.A."/>
            <person name="Brown D.W."/>
            <person name="Nagy L.G."/>
            <person name="Floudas D."/>
            <person name="Held B.W."/>
            <person name="Levasseur A."/>
            <person name="Lombard V."/>
            <person name="Morin E."/>
            <person name="Otillar R."/>
            <person name="Lindquist E.A."/>
            <person name="Sun H."/>
            <person name="LaButti K.M."/>
            <person name="Schmutz J."/>
            <person name="Jabbour D."/>
            <person name="Luo H."/>
            <person name="Baker S.E."/>
            <person name="Pisabarro A.G."/>
            <person name="Walton J.D."/>
            <person name="Blanchette R.A."/>
            <person name="Henrissat B."/>
            <person name="Martin F."/>
            <person name="Cullen D."/>
            <person name="Hibbett D.S."/>
            <person name="Grigoriev I.V."/>
        </authorList>
    </citation>
    <scope>NUCLEOTIDE SEQUENCE [LARGE SCALE GENOMIC DNA]</scope>
    <source>
        <strain evidence="2">CBS 339.88</strain>
    </source>
</reference>
<name>A0A067TRA6_GALM3</name>
<accession>A0A067TRA6</accession>
<dbReference type="AlphaFoldDB" id="A0A067TRA6"/>
<evidence type="ECO:0000313" key="2">
    <source>
        <dbReference type="Proteomes" id="UP000027222"/>
    </source>
</evidence>
<sequence length="135" mass="14575">MWVGGGAGAKTCWAMAIAARREVGWAYGATRIARHGGCSARGLVRCCICVNVVGRAISLSPRRAGREVGACAFGGVMLIIGLVTELGEGSRWIWKRGYQRTLGGMQMARAMDEIPDKSIARELDMYDRITTDHDG</sequence>
<dbReference type="EMBL" id="KL142367">
    <property type="protein sequence ID" value="KDR85765.1"/>
    <property type="molecule type" value="Genomic_DNA"/>
</dbReference>
<protein>
    <submittedName>
        <fullName evidence="1">Uncharacterized protein</fullName>
    </submittedName>
</protein>
<dbReference type="Proteomes" id="UP000027222">
    <property type="component" value="Unassembled WGS sequence"/>
</dbReference>
<organism evidence="1 2">
    <name type="scientific">Galerina marginata (strain CBS 339.88)</name>
    <dbReference type="NCBI Taxonomy" id="685588"/>
    <lineage>
        <taxon>Eukaryota</taxon>
        <taxon>Fungi</taxon>
        <taxon>Dikarya</taxon>
        <taxon>Basidiomycota</taxon>
        <taxon>Agaricomycotina</taxon>
        <taxon>Agaricomycetes</taxon>
        <taxon>Agaricomycetidae</taxon>
        <taxon>Agaricales</taxon>
        <taxon>Agaricineae</taxon>
        <taxon>Strophariaceae</taxon>
        <taxon>Galerina</taxon>
    </lineage>
</organism>
<gene>
    <name evidence="1" type="ORF">GALMADRAFT_274606</name>
</gene>
<evidence type="ECO:0000313" key="1">
    <source>
        <dbReference type="EMBL" id="KDR85765.1"/>
    </source>
</evidence>
<dbReference type="HOGENOM" id="CLU_1885915_0_0_1"/>
<proteinExistence type="predicted"/>